<evidence type="ECO:0000313" key="3">
    <source>
        <dbReference type="EMBL" id="ALS36849.1"/>
    </source>
</evidence>
<dbReference type="EMBL" id="CP013655">
    <property type="protein sequence ID" value="ALS36849.1"/>
    <property type="molecule type" value="Genomic_DNA"/>
</dbReference>
<gene>
    <name evidence="3" type="ORF">ATZ35_06670</name>
</gene>
<dbReference type="PANTHER" id="PTHR33498">
    <property type="entry name" value="TRANSPOSASE FOR INSERTION SEQUENCE ELEMENT IS1557"/>
    <property type="match status" value="1"/>
</dbReference>
<evidence type="ECO:0000313" key="4">
    <source>
        <dbReference type="Proteomes" id="UP000067523"/>
    </source>
</evidence>
<dbReference type="Pfam" id="PF14690">
    <property type="entry name" value="Zn_ribbon_ISL3"/>
    <property type="match status" value="1"/>
</dbReference>
<dbReference type="PANTHER" id="PTHR33498:SF1">
    <property type="entry name" value="TRANSPOSASE FOR INSERTION SEQUENCE ELEMENT IS1557"/>
    <property type="match status" value="1"/>
</dbReference>
<reference evidence="4" key="1">
    <citation type="submission" date="2015-12" db="EMBL/GenBank/DDBJ databases">
        <authorList>
            <person name="Lauer A."/>
            <person name="Humrighouse B."/>
            <person name="Loparev V."/>
            <person name="Shewmaker P.L."/>
            <person name="Whitney A.M."/>
            <person name="McLaughlin R.W."/>
        </authorList>
    </citation>
    <scope>NUCLEOTIDE SEQUENCE [LARGE SCALE GENOMIC DNA]</scope>
    <source>
        <strain evidence="4">LMG 26678</strain>
    </source>
</reference>
<dbReference type="KEGG" id="erx:ATZ35_06670"/>
<protein>
    <submittedName>
        <fullName evidence="3">Transposase</fullName>
    </submittedName>
</protein>
<sequence>MSYTNLIKNTLDILDLNITFNENSLKKERIKGRICQVFSGTLDYLAHSCPHCGAKEDGSIIRWSFTTCQILVNDVSEYQTYLRLKKRRFFCHSCDRTFVAETSLIEKCCSISKKVKLSIADRLRSTTSMSEIACQKKVSVSSVYRVLKQFYEPKKINRLILPEVLCFDEFKSVRQVAASMSFIMMDGQTKQLMDVVENRQLPFLERYFSRFSLSVREGVKYIVCDMYAPYFSLIKKLFPKAQVILDRFHIVQHIGRTFLKHRIQRMNTFLHQGSVEAKKYRHLKKYWKLLQKNQSKLNFEKRQWRHSFRAYLTETELVDRLLSYDEELKAGYTFYQDFLYAIQTRDYTRFHALVEQDYSKLPAYYQTTITTFKKVQTGIKNALDLPYSNGPLECLNNHIKVLKRNAYGFHNFYNFKLRITLCFGTVLFQPNRKT</sequence>
<dbReference type="NCBIfam" id="NF033550">
    <property type="entry name" value="transpos_ISL3"/>
    <property type="match status" value="1"/>
</dbReference>
<organism evidence="3 4">
    <name type="scientific">Enterococcus rotai</name>
    <dbReference type="NCBI Taxonomy" id="118060"/>
    <lineage>
        <taxon>Bacteria</taxon>
        <taxon>Bacillati</taxon>
        <taxon>Bacillota</taxon>
        <taxon>Bacilli</taxon>
        <taxon>Lactobacillales</taxon>
        <taxon>Enterococcaceae</taxon>
        <taxon>Enterococcus</taxon>
    </lineage>
</organism>
<dbReference type="Pfam" id="PF01610">
    <property type="entry name" value="DDE_Tnp_ISL3"/>
    <property type="match status" value="1"/>
</dbReference>
<dbReference type="InterPro" id="IPR029261">
    <property type="entry name" value="Transposase_Znf"/>
</dbReference>
<dbReference type="Proteomes" id="UP000067523">
    <property type="component" value="Chromosome"/>
</dbReference>
<keyword evidence="4" id="KW-1185">Reference proteome</keyword>
<dbReference type="AlphaFoldDB" id="A0A0U2XDG3"/>
<proteinExistence type="predicted"/>
<feature type="domain" description="Transposase IS204/IS1001/IS1096/IS1165 zinc-finger" evidence="2">
    <location>
        <begin position="47"/>
        <end position="94"/>
    </location>
</feature>
<dbReference type="InterPro" id="IPR002560">
    <property type="entry name" value="Transposase_DDE"/>
</dbReference>
<name>A0A0U2XDG3_9ENTE</name>
<feature type="domain" description="Transposase IS204/IS1001/IS1096/IS1165 DDE" evidence="1">
    <location>
        <begin position="165"/>
        <end position="419"/>
    </location>
</feature>
<dbReference type="RefSeq" id="WP_208930068.1">
    <property type="nucleotide sequence ID" value="NZ_CP013655.1"/>
</dbReference>
<accession>A0A0U2XDG3</accession>
<evidence type="ECO:0000259" key="2">
    <source>
        <dbReference type="Pfam" id="PF14690"/>
    </source>
</evidence>
<evidence type="ECO:0000259" key="1">
    <source>
        <dbReference type="Pfam" id="PF01610"/>
    </source>
</evidence>
<dbReference type="InterPro" id="IPR047951">
    <property type="entry name" value="Transpos_ISL3"/>
</dbReference>